<dbReference type="RefSeq" id="XP_013422006.1">
    <property type="nucleotide sequence ID" value="XM_013566552.2"/>
</dbReference>
<dbReference type="InterPro" id="IPR004963">
    <property type="entry name" value="PAE/NOTUM"/>
</dbReference>
<protein>
    <submittedName>
        <fullName evidence="5">Palmitoleoyl-protein carboxylesterase notum1 isoform X1</fullName>
    </submittedName>
</protein>
<evidence type="ECO:0000313" key="5">
    <source>
        <dbReference type="RefSeq" id="XP_013422006.1"/>
    </source>
</evidence>
<evidence type="ECO:0000313" key="4">
    <source>
        <dbReference type="Proteomes" id="UP000085678"/>
    </source>
</evidence>
<gene>
    <name evidence="5" type="primary">LOC106181970</name>
</gene>
<dbReference type="PANTHER" id="PTHR21562">
    <property type="entry name" value="NOTUM-RELATED"/>
    <property type="match status" value="1"/>
</dbReference>
<feature type="region of interest" description="Disordered" evidence="2">
    <location>
        <begin position="399"/>
        <end position="465"/>
    </location>
</feature>
<feature type="signal peptide" evidence="3">
    <location>
        <begin position="1"/>
        <end position="17"/>
    </location>
</feature>
<dbReference type="Pfam" id="PF03283">
    <property type="entry name" value="PAE"/>
    <property type="match status" value="1"/>
</dbReference>
<keyword evidence="4" id="KW-1185">Reference proteome</keyword>
<feature type="compositionally biased region" description="Basic and acidic residues" evidence="2">
    <location>
        <begin position="399"/>
        <end position="412"/>
    </location>
</feature>
<dbReference type="AlphaFoldDB" id="A0A1S3KIG8"/>
<dbReference type="GeneID" id="106181970"/>
<comment type="similarity">
    <text evidence="1">Belongs to the pectinacetylesterase family. Notum subfamily.</text>
</comment>
<accession>A0A1S3KIG8</accession>
<dbReference type="FunCoup" id="A0A1S3KIG8">
    <property type="interactions" value="66"/>
</dbReference>
<dbReference type="OrthoDB" id="2015280at2759"/>
<dbReference type="Proteomes" id="UP000085678">
    <property type="component" value="Unplaced"/>
</dbReference>
<name>A0A1S3KIG8_LINAN</name>
<evidence type="ECO:0000256" key="2">
    <source>
        <dbReference type="SAM" id="MobiDB-lite"/>
    </source>
</evidence>
<keyword evidence="3" id="KW-0732">Signal</keyword>
<dbReference type="STRING" id="7574.A0A1S3KIG8"/>
<feature type="chain" id="PRO_5010370217" evidence="3">
    <location>
        <begin position="18"/>
        <end position="559"/>
    </location>
</feature>
<dbReference type="InParanoid" id="A0A1S3KIG8"/>
<feature type="compositionally biased region" description="Basic residues" evidence="2">
    <location>
        <begin position="427"/>
        <end position="448"/>
    </location>
</feature>
<dbReference type="OMA" id="SKRDWVN"/>
<dbReference type="GO" id="GO:0016787">
    <property type="term" value="F:hydrolase activity"/>
    <property type="evidence" value="ECO:0007669"/>
    <property type="project" value="InterPro"/>
</dbReference>
<reference evidence="5" key="1">
    <citation type="submission" date="2025-08" db="UniProtKB">
        <authorList>
            <consortium name="RefSeq"/>
        </authorList>
    </citation>
    <scope>IDENTIFICATION</scope>
    <source>
        <tissue evidence="5">Gonads</tissue>
    </source>
</reference>
<proteinExistence type="inferred from homology"/>
<organism evidence="4 5">
    <name type="scientific">Lingula anatina</name>
    <name type="common">Brachiopod</name>
    <name type="synonym">Lingula unguis</name>
    <dbReference type="NCBI Taxonomy" id="7574"/>
    <lineage>
        <taxon>Eukaryota</taxon>
        <taxon>Metazoa</taxon>
        <taxon>Spiralia</taxon>
        <taxon>Lophotrochozoa</taxon>
        <taxon>Brachiopoda</taxon>
        <taxon>Linguliformea</taxon>
        <taxon>Lingulata</taxon>
        <taxon>Lingulida</taxon>
        <taxon>Linguloidea</taxon>
        <taxon>Lingulidae</taxon>
        <taxon>Lingula</taxon>
    </lineage>
</organism>
<sequence>MWLSFIVGAILTTGTVTFPVDDQRANTDIVLHLEELSKYGDPAKVIKMIQDLAGGLHGCGIKEIPRLKRHFLTNRTVTCNDGSPAGYYIRQSYGSKRWIVYLEGGGYCFDQLSCHGRWLNSRKLMSSNEWPETKEGTGILSWHPEENPYFYHANIVYVPYCSSDSWSGHKMASGKGEFSFLGSLIVQEVIKDLLNMSDGLSDGNKLYLAGSSAGGTGVLLNLDSVADLVHQKAPNIEVRGIADSGWFLDNEPFKVAACTEYSHICSPTEAIKRGIFHWGGKVPQACKESFPGNQQWSCYFGYNIYPTLNTPVFVIQYLFDEAQITADHVGTPVNKEQWHYIHNLGNDIRNTLENVSATFAPACYSHKLLTKKNWQNLKISGHSLPQALRCWEESTSEANHYDQKDASARENSEGDGTNLQGDDPRSNKRRHKKNKKGRRRGRKGRKRDKNRERNREDRQRSQRSLDFLQDSDNIHAQHHRQHHSNQCVHHLIDNCGWPQCNLSCPKLTNPYTGEEIDFIDLLIQFGIDLSSIANALNMDLATMQAMDHETLLKILTQQQ</sequence>
<dbReference type="KEGG" id="lak:106181970"/>
<evidence type="ECO:0000256" key="3">
    <source>
        <dbReference type="SAM" id="SignalP"/>
    </source>
</evidence>
<dbReference type="PANTHER" id="PTHR21562:SF122">
    <property type="entry name" value="PALMITOLEOYL-PROTEIN CARBOXYLESTERASE NOTUM"/>
    <property type="match status" value="1"/>
</dbReference>
<feature type="compositionally biased region" description="Basic and acidic residues" evidence="2">
    <location>
        <begin position="449"/>
        <end position="460"/>
    </location>
</feature>
<evidence type="ECO:0000256" key="1">
    <source>
        <dbReference type="ARBA" id="ARBA00010213"/>
    </source>
</evidence>